<name>A0A251T1P7_HELAN</name>
<keyword evidence="3" id="KW-1185">Reference proteome</keyword>
<sequence>MFPLRLQFYLQKTLINPKPPNCFTMNVLQLTTIQFPRLWRTQLSNYNLCPGVFELCSTRNSCKFVVKAGENRVPKSTDLFTQIKQLEAEEDEEVHDDNDLVDIDWDKVEDEFSPKGRDEEMNYDKDPEFAEILGTSLDDPAKARSKIEERMKKKRDKIIQRKTGSATPMKVIFNKFEFNNSYIWIEFYHAPLDKDIKMICDTIRSWHIVGRLGGCNSMNMQLSQSTTDKRPSYDDILGANIEPTTFYNISDLEIQDNVARVWVDIGTSEPMLLDVLINAMTQISSDHVGIKQMVFGGSEYENWSPNLTSEDEGYSVHKI</sequence>
<dbReference type="PANTHER" id="PTHR46737">
    <property type="entry name" value="OS02G0827600 PROTEIN"/>
    <property type="match status" value="1"/>
</dbReference>
<evidence type="ECO:0000313" key="1">
    <source>
        <dbReference type="EMBL" id="KAF5776241.1"/>
    </source>
</evidence>
<reference evidence="2" key="2">
    <citation type="submission" date="2017-02" db="EMBL/GenBank/DDBJ databases">
        <title>Sunflower complete genome.</title>
        <authorList>
            <person name="Langlade N."/>
            <person name="Munos S."/>
        </authorList>
    </citation>
    <scope>NUCLEOTIDE SEQUENCE [LARGE SCALE GENOMIC DNA]</scope>
    <source>
        <tissue evidence="2">Leaves</tissue>
    </source>
</reference>
<reference evidence="1" key="3">
    <citation type="submission" date="2020-06" db="EMBL/GenBank/DDBJ databases">
        <title>Helianthus annuus Genome sequencing and assembly Release 2.</title>
        <authorList>
            <person name="Gouzy J."/>
            <person name="Langlade N."/>
            <person name="Munos S."/>
        </authorList>
    </citation>
    <scope>NUCLEOTIDE SEQUENCE</scope>
    <source>
        <tissue evidence="1">Leaves</tissue>
    </source>
</reference>
<dbReference type="EMBL" id="MNCJ02000327">
    <property type="protein sequence ID" value="KAF5776241.1"/>
    <property type="molecule type" value="Genomic_DNA"/>
</dbReference>
<evidence type="ECO:0000313" key="2">
    <source>
        <dbReference type="EMBL" id="OTG03801.1"/>
    </source>
</evidence>
<evidence type="ECO:0000313" key="3">
    <source>
        <dbReference type="Proteomes" id="UP000215914"/>
    </source>
</evidence>
<dbReference type="EMBL" id="CM007901">
    <property type="protein sequence ID" value="OTG03801.1"/>
    <property type="molecule type" value="Genomic_DNA"/>
</dbReference>
<dbReference type="Proteomes" id="UP000215914">
    <property type="component" value="Chromosome 12"/>
</dbReference>
<dbReference type="STRING" id="4232.A0A251T1P7"/>
<protein>
    <submittedName>
        <fullName evidence="2">Uncharacterized protein</fullName>
    </submittedName>
</protein>
<organism evidence="2 3">
    <name type="scientific">Helianthus annuus</name>
    <name type="common">Common sunflower</name>
    <dbReference type="NCBI Taxonomy" id="4232"/>
    <lineage>
        <taxon>Eukaryota</taxon>
        <taxon>Viridiplantae</taxon>
        <taxon>Streptophyta</taxon>
        <taxon>Embryophyta</taxon>
        <taxon>Tracheophyta</taxon>
        <taxon>Spermatophyta</taxon>
        <taxon>Magnoliopsida</taxon>
        <taxon>eudicotyledons</taxon>
        <taxon>Gunneridae</taxon>
        <taxon>Pentapetalae</taxon>
        <taxon>asterids</taxon>
        <taxon>campanulids</taxon>
        <taxon>Asterales</taxon>
        <taxon>Asteraceae</taxon>
        <taxon>Asteroideae</taxon>
        <taxon>Heliantheae alliance</taxon>
        <taxon>Heliantheae</taxon>
        <taxon>Helianthus</taxon>
    </lineage>
</organism>
<dbReference type="PANTHER" id="PTHR46737:SF3">
    <property type="entry name" value="OXIDOREDUCTASE_TRANSITION METAL ION-BINDING PROTEIN (DUF3531)"/>
    <property type="match status" value="1"/>
</dbReference>
<dbReference type="Pfam" id="PF12049">
    <property type="entry name" value="DUF3531"/>
    <property type="match status" value="1"/>
</dbReference>
<dbReference type="Gramene" id="mRNA:HanXRQr2_Chr12g0522061">
    <property type="protein sequence ID" value="mRNA:HanXRQr2_Chr12g0522061"/>
    <property type="gene ID" value="HanXRQr2_Chr12g0522061"/>
</dbReference>
<dbReference type="InParanoid" id="A0A251T1P7"/>
<dbReference type="AlphaFoldDB" id="A0A251T1P7"/>
<proteinExistence type="predicted"/>
<reference evidence="1 3" key="1">
    <citation type="journal article" date="2017" name="Nature">
        <title>The sunflower genome provides insights into oil metabolism, flowering and Asterid evolution.</title>
        <authorList>
            <person name="Badouin H."/>
            <person name="Gouzy J."/>
            <person name="Grassa C.J."/>
            <person name="Murat F."/>
            <person name="Staton S.E."/>
            <person name="Cottret L."/>
            <person name="Lelandais-Briere C."/>
            <person name="Owens G.L."/>
            <person name="Carrere S."/>
            <person name="Mayjonade B."/>
            <person name="Legrand L."/>
            <person name="Gill N."/>
            <person name="Kane N.C."/>
            <person name="Bowers J.E."/>
            <person name="Hubner S."/>
            <person name="Bellec A."/>
            <person name="Berard A."/>
            <person name="Berges H."/>
            <person name="Blanchet N."/>
            <person name="Boniface M.C."/>
            <person name="Brunel D."/>
            <person name="Catrice O."/>
            <person name="Chaidir N."/>
            <person name="Claudel C."/>
            <person name="Donnadieu C."/>
            <person name="Faraut T."/>
            <person name="Fievet G."/>
            <person name="Helmstetter N."/>
            <person name="King M."/>
            <person name="Knapp S.J."/>
            <person name="Lai Z."/>
            <person name="Le Paslier M.C."/>
            <person name="Lippi Y."/>
            <person name="Lorenzon L."/>
            <person name="Mandel J.R."/>
            <person name="Marage G."/>
            <person name="Marchand G."/>
            <person name="Marquand E."/>
            <person name="Bret-Mestries E."/>
            <person name="Morien E."/>
            <person name="Nambeesan S."/>
            <person name="Nguyen T."/>
            <person name="Pegot-Espagnet P."/>
            <person name="Pouilly N."/>
            <person name="Raftis F."/>
            <person name="Sallet E."/>
            <person name="Schiex T."/>
            <person name="Thomas J."/>
            <person name="Vandecasteele C."/>
            <person name="Vares D."/>
            <person name="Vear F."/>
            <person name="Vautrin S."/>
            <person name="Crespi M."/>
            <person name="Mangin B."/>
            <person name="Burke J.M."/>
            <person name="Salse J."/>
            <person name="Munos S."/>
            <person name="Vincourt P."/>
            <person name="Rieseberg L.H."/>
            <person name="Langlade N.B."/>
        </authorList>
    </citation>
    <scope>NUCLEOTIDE SEQUENCE [LARGE SCALE GENOMIC DNA]</scope>
    <source>
        <strain evidence="3">cv. SF193</strain>
        <tissue evidence="1">Leaves</tissue>
    </source>
</reference>
<dbReference type="InterPro" id="IPR021920">
    <property type="entry name" value="DUF3531"/>
</dbReference>
<dbReference type="FunCoup" id="A0A251T1P7">
    <property type="interactions" value="613"/>
</dbReference>
<accession>A0A251T1P7</accession>
<gene>
    <name evidence="2" type="ORF">HannXRQ_Chr12g0355311</name>
    <name evidence="1" type="ORF">HanXRQr2_Chr12g0522061</name>
</gene>
<dbReference type="OMA" id="TFRSWHI"/>